<evidence type="ECO:0000259" key="8">
    <source>
        <dbReference type="Pfam" id="PF00999"/>
    </source>
</evidence>
<feature type="transmembrane region" description="Helical" evidence="7">
    <location>
        <begin position="360"/>
        <end position="380"/>
    </location>
</feature>
<feature type="transmembrane region" description="Helical" evidence="7">
    <location>
        <begin position="92"/>
        <end position="114"/>
    </location>
</feature>
<organism evidence="10 11">
    <name type="scientific">Candidatus Curtissbacteria bacterium GW2011_GWC2_38_9</name>
    <dbReference type="NCBI Taxonomy" id="1618414"/>
    <lineage>
        <taxon>Bacteria</taxon>
        <taxon>Candidatus Curtissiibacteriota</taxon>
    </lineage>
</organism>
<accession>A0A0G0LJZ6</accession>
<evidence type="ECO:0000256" key="4">
    <source>
        <dbReference type="ARBA" id="ARBA00022692"/>
    </source>
</evidence>
<feature type="transmembrane region" description="Helical" evidence="7">
    <location>
        <begin position="275"/>
        <end position="294"/>
    </location>
</feature>
<feature type="transmembrane region" description="Helical" evidence="7">
    <location>
        <begin position="212"/>
        <end position="234"/>
    </location>
</feature>
<comment type="similarity">
    <text evidence="2">Belongs to the monovalent cation:proton antiporter 2 (CPA2) transporter (TC 2.A.37) family.</text>
</comment>
<gene>
    <name evidence="10" type="ORF">UT12_C0024G0006</name>
</gene>
<dbReference type="Gene3D" id="1.20.1530.20">
    <property type="match status" value="1"/>
</dbReference>
<evidence type="ECO:0000259" key="9">
    <source>
        <dbReference type="Pfam" id="PF02254"/>
    </source>
</evidence>
<dbReference type="PANTHER" id="PTHR42751">
    <property type="entry name" value="SODIUM/HYDROGEN EXCHANGER FAMILY/TRKA DOMAIN PROTEIN"/>
    <property type="match status" value="1"/>
</dbReference>
<dbReference type="Proteomes" id="UP000034893">
    <property type="component" value="Unassembled WGS sequence"/>
</dbReference>
<feature type="transmembrane region" description="Helical" evidence="7">
    <location>
        <begin position="153"/>
        <end position="175"/>
    </location>
</feature>
<reference evidence="10 11" key="1">
    <citation type="journal article" date="2015" name="Nature">
        <title>rRNA introns, odd ribosomes, and small enigmatic genomes across a large radiation of phyla.</title>
        <authorList>
            <person name="Brown C.T."/>
            <person name="Hug L.A."/>
            <person name="Thomas B.C."/>
            <person name="Sharon I."/>
            <person name="Castelle C.J."/>
            <person name="Singh A."/>
            <person name="Wilkins M.J."/>
            <person name="Williams K.H."/>
            <person name="Banfield J.F."/>
        </authorList>
    </citation>
    <scope>NUCLEOTIDE SEQUENCE [LARGE SCALE GENOMIC DNA]</scope>
</reference>
<evidence type="ECO:0000256" key="5">
    <source>
        <dbReference type="ARBA" id="ARBA00022989"/>
    </source>
</evidence>
<keyword evidence="6 7" id="KW-0472">Membrane</keyword>
<dbReference type="GO" id="GO:1902600">
    <property type="term" value="P:proton transmembrane transport"/>
    <property type="evidence" value="ECO:0007669"/>
    <property type="project" value="InterPro"/>
</dbReference>
<name>A0A0G0LJZ6_9BACT</name>
<evidence type="ECO:0000256" key="7">
    <source>
        <dbReference type="SAM" id="Phobius"/>
    </source>
</evidence>
<feature type="transmembrane region" description="Helical" evidence="7">
    <location>
        <begin position="6"/>
        <end position="26"/>
    </location>
</feature>
<dbReference type="AlphaFoldDB" id="A0A0G0LJZ6"/>
<dbReference type="GO" id="GO:0016020">
    <property type="term" value="C:membrane"/>
    <property type="evidence" value="ECO:0007669"/>
    <property type="project" value="UniProtKB-SubCell"/>
</dbReference>
<feature type="transmembrane region" description="Helical" evidence="7">
    <location>
        <begin position="300"/>
        <end position="321"/>
    </location>
</feature>
<evidence type="ECO:0000256" key="2">
    <source>
        <dbReference type="ARBA" id="ARBA00005551"/>
    </source>
</evidence>
<feature type="transmembrane region" description="Helical" evidence="7">
    <location>
        <begin position="328"/>
        <end position="354"/>
    </location>
</feature>
<dbReference type="SUPFAM" id="SSF51735">
    <property type="entry name" value="NAD(P)-binding Rossmann-fold domains"/>
    <property type="match status" value="1"/>
</dbReference>
<proteinExistence type="inferred from homology"/>
<evidence type="ECO:0000256" key="3">
    <source>
        <dbReference type="ARBA" id="ARBA00022448"/>
    </source>
</evidence>
<feature type="transmembrane region" description="Helical" evidence="7">
    <location>
        <begin position="240"/>
        <end position="263"/>
    </location>
</feature>
<sequence>MADFGERIYFVLATILIIAAGIGIVSSLFSQPLILAYILSGAVIGFLSSNFVAIPTPTETFGFFSQIGIALILFMVGIELSLSDLKNIGKPVFMATLFHALVIGLSTFILALLFKFTLLASFYIALAIIFSSTVIVVKLLGEQKDTNSLYGKLTIGILLLQDLFAVVILMFLAGIGPRGQPFEWRGLIFTFIKGAFLIGALWLGSKYALKRIFAYVASNLELLFLCTMAWALGVSSIFKFLGFSFEIGAFLSGVALANLPYRYSISARIAPIRDFFIIIFFIVLGLSIDFAAVKNMFWEILVFSLFVIMVTPIVIANYLGWLGFGKRVAFLSGLALAQVSEFSLIIVVVGARLGHVNSEVVSFISSVAIFTIAVSSYLVINGSRIYRLLGSKVKIIEKRKTVTTAIAKKDLQNHIILVGAEQMGSDILDFLRIKIKETDQTLIVVDFNPAIVESLIAGNVNVIFGDISDPEVLEQLKLSEAKLIVTTVPDLVDNINLIKFAKENGYAGPVICATYWLHDAIKLYEVGADYVVVPEEIGGKHVARILSDHWDNLKAIKKAKSKHFEELLAHRIF</sequence>
<feature type="transmembrane region" description="Helical" evidence="7">
    <location>
        <begin position="33"/>
        <end position="54"/>
    </location>
</feature>
<dbReference type="PANTHER" id="PTHR42751:SF3">
    <property type="entry name" value="SODIUM_GLUTAMATE SYMPORTER"/>
    <property type="match status" value="1"/>
</dbReference>
<feature type="transmembrane region" description="Helical" evidence="7">
    <location>
        <begin position="187"/>
        <end position="205"/>
    </location>
</feature>
<keyword evidence="3" id="KW-0813">Transport</keyword>
<comment type="subcellular location">
    <subcellularLocation>
        <location evidence="1">Membrane</location>
        <topology evidence="1">Multi-pass membrane protein</topology>
    </subcellularLocation>
</comment>
<dbReference type="PATRIC" id="fig|1618414.3.peg.565"/>
<keyword evidence="5 7" id="KW-1133">Transmembrane helix</keyword>
<feature type="transmembrane region" description="Helical" evidence="7">
    <location>
        <begin position="120"/>
        <end position="141"/>
    </location>
</feature>
<feature type="domain" description="RCK N-terminal" evidence="9">
    <location>
        <begin position="415"/>
        <end position="534"/>
    </location>
</feature>
<dbReference type="InterPro" id="IPR003148">
    <property type="entry name" value="RCK_N"/>
</dbReference>
<dbReference type="InterPro" id="IPR006153">
    <property type="entry name" value="Cation/H_exchanger_TM"/>
</dbReference>
<comment type="caution">
    <text evidence="10">The sequence shown here is derived from an EMBL/GenBank/DDBJ whole genome shotgun (WGS) entry which is preliminary data.</text>
</comment>
<evidence type="ECO:0000256" key="6">
    <source>
        <dbReference type="ARBA" id="ARBA00023136"/>
    </source>
</evidence>
<dbReference type="EMBL" id="LBVP01000024">
    <property type="protein sequence ID" value="KKQ88275.1"/>
    <property type="molecule type" value="Genomic_DNA"/>
</dbReference>
<dbReference type="InterPro" id="IPR038770">
    <property type="entry name" value="Na+/solute_symporter_sf"/>
</dbReference>
<dbReference type="Pfam" id="PF00999">
    <property type="entry name" value="Na_H_Exchanger"/>
    <property type="match status" value="1"/>
</dbReference>
<evidence type="ECO:0000313" key="10">
    <source>
        <dbReference type="EMBL" id="KKQ88275.1"/>
    </source>
</evidence>
<dbReference type="GO" id="GO:0006813">
    <property type="term" value="P:potassium ion transport"/>
    <property type="evidence" value="ECO:0007669"/>
    <property type="project" value="InterPro"/>
</dbReference>
<keyword evidence="4 7" id="KW-0812">Transmembrane</keyword>
<evidence type="ECO:0000313" key="11">
    <source>
        <dbReference type="Proteomes" id="UP000034893"/>
    </source>
</evidence>
<feature type="domain" description="Cation/H+ exchanger transmembrane" evidence="8">
    <location>
        <begin position="18"/>
        <end position="375"/>
    </location>
</feature>
<dbReference type="Gene3D" id="3.40.50.720">
    <property type="entry name" value="NAD(P)-binding Rossmann-like Domain"/>
    <property type="match status" value="1"/>
</dbReference>
<dbReference type="Pfam" id="PF02254">
    <property type="entry name" value="TrkA_N"/>
    <property type="match status" value="1"/>
</dbReference>
<evidence type="ECO:0000256" key="1">
    <source>
        <dbReference type="ARBA" id="ARBA00004141"/>
    </source>
</evidence>
<dbReference type="InterPro" id="IPR036291">
    <property type="entry name" value="NAD(P)-bd_dom_sf"/>
</dbReference>
<feature type="transmembrane region" description="Helical" evidence="7">
    <location>
        <begin position="60"/>
        <end position="80"/>
    </location>
</feature>
<dbReference type="GO" id="GO:0015297">
    <property type="term" value="F:antiporter activity"/>
    <property type="evidence" value="ECO:0007669"/>
    <property type="project" value="InterPro"/>
</dbReference>
<protein>
    <submittedName>
        <fullName evidence="10">Transporter, CPA2 family</fullName>
    </submittedName>
</protein>